<dbReference type="Proteomes" id="UP000446768">
    <property type="component" value="Unassembled WGS sequence"/>
</dbReference>
<protein>
    <submittedName>
        <fullName evidence="1">Uncharacterized protein</fullName>
    </submittedName>
</protein>
<keyword evidence="2" id="KW-1185">Reference proteome</keyword>
<dbReference type="RefSeq" id="WP_154371132.1">
    <property type="nucleotide sequence ID" value="NZ_WKJJ01000002.1"/>
</dbReference>
<evidence type="ECO:0000313" key="1">
    <source>
        <dbReference type="EMBL" id="MRV70625.1"/>
    </source>
</evidence>
<gene>
    <name evidence="1" type="ORF">GJ700_02685</name>
</gene>
<name>A0A7X2IIU1_9BURK</name>
<dbReference type="AlphaFoldDB" id="A0A7X2IIU1"/>
<sequence>MLKGLAPVGSGPVDLAAARDAAAAYRKLARERNLKPTSRMSVDPEDKVEDPSLKLGRYPAEFTKEGKFVDFDMALFGGLICAGGERRGCALVRASQDLFGRFWRSPDRVGLSGLSDGAPFSGDAFLGVAAFFVAQSEPERFRKYLRNIRANKAIVYGREVYKSCQGDDAFQCVLAGPEWLLLNLLASRFGQSAAVPLAMRNPQATYGFEEHMLAWQAMLNPAGYRLHLTAVQLWLIRQLRGDSEELRLAAALLAGRQPNNAFFLYLHLGRDKTVQDLLNKTCTPTRPQNEYTEWMWQAAIPAFDMSSPPWDRSMRWDCHFMYNLLAYP</sequence>
<proteinExistence type="predicted"/>
<accession>A0A7X2IIU1</accession>
<organism evidence="1 2">
    <name type="scientific">Pseudoduganella rivuli</name>
    <dbReference type="NCBI Taxonomy" id="2666085"/>
    <lineage>
        <taxon>Bacteria</taxon>
        <taxon>Pseudomonadati</taxon>
        <taxon>Pseudomonadota</taxon>
        <taxon>Betaproteobacteria</taxon>
        <taxon>Burkholderiales</taxon>
        <taxon>Oxalobacteraceae</taxon>
        <taxon>Telluria group</taxon>
        <taxon>Pseudoduganella</taxon>
    </lineage>
</organism>
<reference evidence="1 2" key="1">
    <citation type="submission" date="2019-11" db="EMBL/GenBank/DDBJ databases">
        <title>Novel species isolated from a subtropical stream in China.</title>
        <authorList>
            <person name="Lu H."/>
        </authorList>
    </citation>
    <scope>NUCLEOTIDE SEQUENCE [LARGE SCALE GENOMIC DNA]</scope>
    <source>
        <strain evidence="1 2">FT92W</strain>
    </source>
</reference>
<evidence type="ECO:0000313" key="2">
    <source>
        <dbReference type="Proteomes" id="UP000446768"/>
    </source>
</evidence>
<comment type="caution">
    <text evidence="1">The sequence shown here is derived from an EMBL/GenBank/DDBJ whole genome shotgun (WGS) entry which is preliminary data.</text>
</comment>
<dbReference type="EMBL" id="WKJJ01000002">
    <property type="protein sequence ID" value="MRV70625.1"/>
    <property type="molecule type" value="Genomic_DNA"/>
</dbReference>